<evidence type="ECO:0000256" key="4">
    <source>
        <dbReference type="ARBA" id="ARBA00022490"/>
    </source>
</evidence>
<evidence type="ECO:0000256" key="5">
    <source>
        <dbReference type="ARBA" id="ARBA00022794"/>
    </source>
</evidence>
<feature type="domain" description="Centriolar and ciliogenesis-associated protein HYLS1 C-terminal" evidence="8">
    <location>
        <begin position="212"/>
        <end position="258"/>
    </location>
</feature>
<evidence type="ECO:0000256" key="3">
    <source>
        <dbReference type="ARBA" id="ARBA00010091"/>
    </source>
</evidence>
<keyword evidence="10" id="KW-1185">Reference proteome</keyword>
<reference evidence="9 10" key="2">
    <citation type="submission" date="2018-11" db="EMBL/GenBank/DDBJ databases">
        <authorList>
            <consortium name="Pathogen Informatics"/>
        </authorList>
    </citation>
    <scope>NUCLEOTIDE SEQUENCE [LARGE SCALE GENOMIC DNA]</scope>
</reference>
<dbReference type="EMBL" id="UZAD01013182">
    <property type="protein sequence ID" value="VDN91483.1"/>
    <property type="molecule type" value="Genomic_DNA"/>
</dbReference>
<organism evidence="11">
    <name type="scientific">Brugia pahangi</name>
    <name type="common">Filarial nematode worm</name>
    <dbReference type="NCBI Taxonomy" id="6280"/>
    <lineage>
        <taxon>Eukaryota</taxon>
        <taxon>Metazoa</taxon>
        <taxon>Ecdysozoa</taxon>
        <taxon>Nematoda</taxon>
        <taxon>Chromadorea</taxon>
        <taxon>Rhabditida</taxon>
        <taxon>Spirurina</taxon>
        <taxon>Spiruromorpha</taxon>
        <taxon>Filarioidea</taxon>
        <taxon>Onchocercidae</taxon>
        <taxon>Brugia</taxon>
    </lineage>
</organism>
<dbReference type="PANTHER" id="PTHR34174">
    <property type="entry name" value="HYDROLETHALUS SYNDROME PROTEIN 1"/>
    <property type="match status" value="1"/>
</dbReference>
<keyword evidence="6" id="KW-0206">Cytoskeleton</keyword>
<keyword evidence="7" id="KW-0966">Cell projection</keyword>
<evidence type="ECO:0000259" key="8">
    <source>
        <dbReference type="Pfam" id="PF15311"/>
    </source>
</evidence>
<comment type="subcellular location">
    <subcellularLocation>
        <location evidence="2">Cell projection</location>
        <location evidence="2">Cilium</location>
    </subcellularLocation>
    <subcellularLocation>
        <location evidence="1">Cytoplasm</location>
        <location evidence="1">Cytoskeleton</location>
        <location evidence="1">Microtubule organizing center</location>
        <location evidence="1">Centrosome</location>
        <location evidence="1">Centriole</location>
    </subcellularLocation>
</comment>
<reference evidence="11" key="1">
    <citation type="submission" date="2016-04" db="UniProtKB">
        <authorList>
            <consortium name="WormBaseParasite"/>
        </authorList>
    </citation>
    <scope>IDENTIFICATION</scope>
</reference>
<dbReference type="AlphaFoldDB" id="A0A158PRI0"/>
<dbReference type="GO" id="GO:0060271">
    <property type="term" value="P:cilium assembly"/>
    <property type="evidence" value="ECO:0007669"/>
    <property type="project" value="TreeGrafter"/>
</dbReference>
<dbReference type="GO" id="GO:0097730">
    <property type="term" value="C:non-motile cilium"/>
    <property type="evidence" value="ECO:0007669"/>
    <property type="project" value="TreeGrafter"/>
</dbReference>
<evidence type="ECO:0000313" key="10">
    <source>
        <dbReference type="Proteomes" id="UP000278627"/>
    </source>
</evidence>
<sequence length="278" mass="32656">MDSFTEKELLATINDMGYDLSPEELIIFKKEMDQFLDELERENEQPSQDQKVSFNSLMKNVAQLAASDVPCSYDREGLFYAEQYRHLPSYDDLELRKKQANIARSSVSINVKRILNRDEIVNILDDGYRYLRQITEDNNRLQELNSRLEEGLYRSRARSLSPDKDKQNFASTQAINYMKEHIDEAKSEDALIAVDPALRPILHPVPGGVPFRHDPVKKYELYRKGWLENPPPGEKKRLSLRWKVREFMLRRDVSRVKPVDLARRRISNPDWSPRPYLD</sequence>
<dbReference type="STRING" id="6280.A0A158PRI0"/>
<comment type="similarity">
    <text evidence="3">Belongs to the HYLS1 family.</text>
</comment>
<evidence type="ECO:0000313" key="9">
    <source>
        <dbReference type="EMBL" id="VDN91483.1"/>
    </source>
</evidence>
<keyword evidence="4" id="KW-0963">Cytoplasm</keyword>
<evidence type="ECO:0000256" key="2">
    <source>
        <dbReference type="ARBA" id="ARBA00004138"/>
    </source>
</evidence>
<evidence type="ECO:0000256" key="6">
    <source>
        <dbReference type="ARBA" id="ARBA00023212"/>
    </source>
</evidence>
<gene>
    <name evidence="9" type="ORF">BPAG_LOCUS10297</name>
</gene>
<dbReference type="InterPro" id="IPR052319">
    <property type="entry name" value="Centriolar_ciliogenesis_assoc"/>
</dbReference>
<dbReference type="Pfam" id="PF15311">
    <property type="entry name" value="HYLS1_C"/>
    <property type="match status" value="1"/>
</dbReference>
<keyword evidence="5" id="KW-0970">Cilium biogenesis/degradation</keyword>
<dbReference type="WBParaSite" id="BPAG_0001033501-mRNA-1">
    <property type="protein sequence ID" value="BPAG_0001033501-mRNA-1"/>
    <property type="gene ID" value="BPAG_0001033501"/>
</dbReference>
<dbReference type="PANTHER" id="PTHR34174:SF1">
    <property type="entry name" value="CENTRIOLAR AND CILIOGENESIS-ASSOCIATED PROTEIN HYLS1"/>
    <property type="match status" value="1"/>
</dbReference>
<protein>
    <submittedName>
        <fullName evidence="11">HYLS1_C domain-containing protein</fullName>
    </submittedName>
</protein>
<evidence type="ECO:0000256" key="1">
    <source>
        <dbReference type="ARBA" id="ARBA00004114"/>
    </source>
</evidence>
<name>A0A158PRI0_BRUPA</name>
<evidence type="ECO:0000256" key="7">
    <source>
        <dbReference type="ARBA" id="ARBA00023273"/>
    </source>
</evidence>
<dbReference type="InterPro" id="IPR027918">
    <property type="entry name" value="HYLS1_C_dom"/>
</dbReference>
<dbReference type="GO" id="GO:0005814">
    <property type="term" value="C:centriole"/>
    <property type="evidence" value="ECO:0007669"/>
    <property type="project" value="UniProtKB-SubCell"/>
</dbReference>
<accession>A0A158PRI0</accession>
<dbReference type="Proteomes" id="UP000278627">
    <property type="component" value="Unassembled WGS sequence"/>
</dbReference>
<proteinExistence type="inferred from homology"/>
<evidence type="ECO:0000313" key="11">
    <source>
        <dbReference type="WBParaSite" id="BPAG_0001033501-mRNA-1"/>
    </source>
</evidence>